<sequence>MKLACFPFLVNEQGDNDSINASTGVPAHVSPTACSIFPTVSPVAESVRCRICEAQVMAVEVVMDEHMQVHIPIKFYHCPVCSYQTEHLIRAKQHVHSAHPTSQNTRILCCPPDGLPGLQSLRV</sequence>
<keyword evidence="2" id="KW-1185">Reference proteome</keyword>
<evidence type="ECO:0000259" key="1">
    <source>
        <dbReference type="SMART" id="SM00355"/>
    </source>
</evidence>
<dbReference type="SMART" id="SM00355">
    <property type="entry name" value="ZnF_C2H2"/>
    <property type="match status" value="2"/>
</dbReference>
<protein>
    <submittedName>
        <fullName evidence="3">C2H2-type domain-containing protein</fullName>
    </submittedName>
</protein>
<evidence type="ECO:0000313" key="2">
    <source>
        <dbReference type="Proteomes" id="UP000887566"/>
    </source>
</evidence>
<name>A0A914VQD3_9BILA</name>
<evidence type="ECO:0000313" key="3">
    <source>
        <dbReference type="WBParaSite" id="PSAMB.scaffold23194size445.g38835.t1"/>
    </source>
</evidence>
<accession>A0A914VQD3</accession>
<reference evidence="3" key="1">
    <citation type="submission" date="2022-11" db="UniProtKB">
        <authorList>
            <consortium name="WormBaseParasite"/>
        </authorList>
    </citation>
    <scope>IDENTIFICATION</scope>
</reference>
<dbReference type="AlphaFoldDB" id="A0A914VQD3"/>
<dbReference type="WBParaSite" id="PSAMB.scaffold23194size445.g38835.t1">
    <property type="protein sequence ID" value="PSAMB.scaffold23194size445.g38835.t1"/>
    <property type="gene ID" value="PSAMB.scaffold23194size445.g38835"/>
</dbReference>
<dbReference type="InterPro" id="IPR013087">
    <property type="entry name" value="Znf_C2H2_type"/>
</dbReference>
<organism evidence="2 3">
    <name type="scientific">Plectus sambesii</name>
    <dbReference type="NCBI Taxonomy" id="2011161"/>
    <lineage>
        <taxon>Eukaryota</taxon>
        <taxon>Metazoa</taxon>
        <taxon>Ecdysozoa</taxon>
        <taxon>Nematoda</taxon>
        <taxon>Chromadorea</taxon>
        <taxon>Plectida</taxon>
        <taxon>Plectina</taxon>
        <taxon>Plectoidea</taxon>
        <taxon>Plectidae</taxon>
        <taxon>Plectus</taxon>
    </lineage>
</organism>
<dbReference type="Gene3D" id="3.30.160.60">
    <property type="entry name" value="Classic Zinc Finger"/>
    <property type="match status" value="1"/>
</dbReference>
<feature type="domain" description="C2H2-type" evidence="1">
    <location>
        <begin position="47"/>
        <end position="70"/>
    </location>
</feature>
<dbReference type="Proteomes" id="UP000887566">
    <property type="component" value="Unplaced"/>
</dbReference>
<feature type="domain" description="C2H2-type" evidence="1">
    <location>
        <begin position="76"/>
        <end position="99"/>
    </location>
</feature>
<proteinExistence type="predicted"/>